<feature type="transmembrane region" description="Helical" evidence="7">
    <location>
        <begin position="117"/>
        <end position="138"/>
    </location>
</feature>
<dbReference type="InterPro" id="IPR000515">
    <property type="entry name" value="MetI-like"/>
</dbReference>
<evidence type="ECO:0000256" key="4">
    <source>
        <dbReference type="ARBA" id="ARBA00022692"/>
    </source>
</evidence>
<dbReference type="Pfam" id="PF00528">
    <property type="entry name" value="BPD_transp_1"/>
    <property type="match status" value="1"/>
</dbReference>
<feature type="transmembrane region" description="Helical" evidence="7">
    <location>
        <begin position="150"/>
        <end position="171"/>
    </location>
</feature>
<evidence type="ECO:0000256" key="8">
    <source>
        <dbReference type="SAM" id="MobiDB-lite"/>
    </source>
</evidence>
<dbReference type="GO" id="GO:0055085">
    <property type="term" value="P:transmembrane transport"/>
    <property type="evidence" value="ECO:0007669"/>
    <property type="project" value="InterPro"/>
</dbReference>
<evidence type="ECO:0000256" key="2">
    <source>
        <dbReference type="ARBA" id="ARBA00022448"/>
    </source>
</evidence>
<accession>A0A942Y9U8</accession>
<feature type="region of interest" description="Disordered" evidence="8">
    <location>
        <begin position="1"/>
        <end position="48"/>
    </location>
</feature>
<dbReference type="PROSITE" id="PS50928">
    <property type="entry name" value="ABC_TM1"/>
    <property type="match status" value="1"/>
</dbReference>
<feature type="compositionally biased region" description="Polar residues" evidence="8">
    <location>
        <begin position="1"/>
        <end position="11"/>
    </location>
</feature>
<feature type="transmembrane region" description="Helical" evidence="7">
    <location>
        <begin position="247"/>
        <end position="271"/>
    </location>
</feature>
<proteinExistence type="inferred from homology"/>
<evidence type="ECO:0000313" key="10">
    <source>
        <dbReference type="EMBL" id="MBS4182693.1"/>
    </source>
</evidence>
<dbReference type="GO" id="GO:0005886">
    <property type="term" value="C:plasma membrane"/>
    <property type="evidence" value="ECO:0007669"/>
    <property type="project" value="UniProtKB-SubCell"/>
</dbReference>
<evidence type="ECO:0000256" key="7">
    <source>
        <dbReference type="RuleBase" id="RU363032"/>
    </source>
</evidence>
<keyword evidence="2 7" id="KW-0813">Transport</keyword>
<keyword evidence="3" id="KW-1003">Cell membrane</keyword>
<gene>
    <name evidence="10" type="ORF">KHB02_14945</name>
</gene>
<dbReference type="PANTHER" id="PTHR30193">
    <property type="entry name" value="ABC TRANSPORTER PERMEASE PROTEIN"/>
    <property type="match status" value="1"/>
</dbReference>
<keyword evidence="5 7" id="KW-1133">Transmembrane helix</keyword>
<dbReference type="EMBL" id="JAGYPE010000002">
    <property type="protein sequence ID" value="MBS4182693.1"/>
    <property type="molecule type" value="Genomic_DNA"/>
</dbReference>
<dbReference type="CDD" id="cd06261">
    <property type="entry name" value="TM_PBP2"/>
    <property type="match status" value="1"/>
</dbReference>
<comment type="similarity">
    <text evidence="7">Belongs to the binding-protein-dependent transport system permease family.</text>
</comment>
<evidence type="ECO:0000256" key="3">
    <source>
        <dbReference type="ARBA" id="ARBA00022475"/>
    </source>
</evidence>
<feature type="transmembrane region" description="Helical" evidence="7">
    <location>
        <begin position="53"/>
        <end position="75"/>
    </location>
</feature>
<keyword evidence="6 7" id="KW-0472">Membrane</keyword>
<feature type="transmembrane region" description="Helical" evidence="7">
    <location>
        <begin position="203"/>
        <end position="226"/>
    </location>
</feature>
<feature type="transmembrane region" description="Helical" evidence="7">
    <location>
        <begin position="319"/>
        <end position="339"/>
    </location>
</feature>
<comment type="subcellular location">
    <subcellularLocation>
        <location evidence="1 7">Cell membrane</location>
        <topology evidence="1 7">Multi-pass membrane protein</topology>
    </subcellularLocation>
</comment>
<feature type="domain" description="ABC transmembrane type-1" evidence="9">
    <location>
        <begin position="113"/>
        <end position="340"/>
    </location>
</feature>
<keyword evidence="4 7" id="KW-0812">Transmembrane</keyword>
<dbReference type="Gene3D" id="1.10.3720.10">
    <property type="entry name" value="MetI-like"/>
    <property type="match status" value="1"/>
</dbReference>
<dbReference type="PANTHER" id="PTHR30193:SF1">
    <property type="entry name" value="ABC TRANSPORTER PERMEASE PROTEIN YESP-RELATED"/>
    <property type="match status" value="1"/>
</dbReference>
<comment type="caution">
    <text evidence="10">The sequence shown here is derived from an EMBL/GenBank/DDBJ whole genome shotgun (WGS) entry which is preliminary data.</text>
</comment>
<dbReference type="AlphaFoldDB" id="A0A942Y9U8"/>
<reference evidence="10" key="1">
    <citation type="submission" date="2021-05" db="EMBL/GenBank/DDBJ databases">
        <title>Novel Bacillus species.</title>
        <authorList>
            <person name="Liu G."/>
        </authorList>
    </citation>
    <scope>NUCLEOTIDE SEQUENCE</scope>
    <source>
        <strain evidence="10">FJAT-50051</strain>
    </source>
</reference>
<sequence>MTMTDVTTPATGSREARPTPASRPTGPTGSAPRPTGRDARSSRRRSAESRRRAVALTMLAPALLGLALFFVYPLVASIVYSFTRYNQLQEPEFVGLLNYRFLFTQDPQIGAAVVNTLWFVVVLVPVRIVFALLVAGLLSRAKTATGFWRTLFYLPALVPPVASVVAFVFLFNPGTGPVNQVLRFFGIDGPLWFNDPAWSKPSLVILGVWVMGDIMIIFLAALLDVPRDLYEAASLDGANGAQQVRHITLPTIAPVIGFAVVTGVIAALQYFTEAAVASGVASGKATIGGGTAAQLGYPGTSLLTYTELLYQRGFANFQFGYASAMAVVLFVITAIVLVLTMRRISVFRAEADR</sequence>
<dbReference type="SUPFAM" id="SSF161098">
    <property type="entry name" value="MetI-like"/>
    <property type="match status" value="1"/>
</dbReference>
<dbReference type="SUPFAM" id="SSF160964">
    <property type="entry name" value="MalF N-terminal region-like"/>
    <property type="match status" value="1"/>
</dbReference>
<protein>
    <submittedName>
        <fullName evidence="10">Sugar ABC transporter permease</fullName>
    </submittedName>
</protein>
<organism evidence="10">
    <name type="scientific">Neobacillus citreus</name>
    <dbReference type="NCBI Taxonomy" id="2833578"/>
    <lineage>
        <taxon>Bacteria</taxon>
        <taxon>Bacillati</taxon>
        <taxon>Bacillota</taxon>
        <taxon>Bacilli</taxon>
        <taxon>Bacillales</taxon>
        <taxon>Bacillaceae</taxon>
        <taxon>Neobacillus</taxon>
    </lineage>
</organism>
<evidence type="ECO:0000256" key="5">
    <source>
        <dbReference type="ARBA" id="ARBA00022989"/>
    </source>
</evidence>
<dbReference type="InterPro" id="IPR051393">
    <property type="entry name" value="ABC_transporter_permease"/>
</dbReference>
<name>A0A942Y9U8_9BACI</name>
<evidence type="ECO:0000259" key="9">
    <source>
        <dbReference type="PROSITE" id="PS50928"/>
    </source>
</evidence>
<feature type="compositionally biased region" description="Basic and acidic residues" evidence="8">
    <location>
        <begin position="35"/>
        <end position="48"/>
    </location>
</feature>
<evidence type="ECO:0000256" key="1">
    <source>
        <dbReference type="ARBA" id="ARBA00004651"/>
    </source>
</evidence>
<evidence type="ECO:0000256" key="6">
    <source>
        <dbReference type="ARBA" id="ARBA00023136"/>
    </source>
</evidence>
<dbReference type="InterPro" id="IPR035906">
    <property type="entry name" value="MetI-like_sf"/>
</dbReference>